<name>Q03VM9_LEUMM</name>
<dbReference type="RefSeq" id="WP_011680289.1">
    <property type="nucleotide sequence ID" value="NC_008531.1"/>
</dbReference>
<reference evidence="1 2" key="1">
    <citation type="journal article" date="2006" name="Proc. Natl. Acad. Sci. U.S.A.">
        <title>Comparative genomics of the lactic acid bacteria.</title>
        <authorList>
            <person name="Makarova K."/>
            <person name="Slesarev A."/>
            <person name="Wolf Y."/>
            <person name="Sorokin A."/>
            <person name="Mirkin B."/>
            <person name="Koonin E."/>
            <person name="Pavlov A."/>
            <person name="Pavlova N."/>
            <person name="Karamychev V."/>
            <person name="Polouchine N."/>
            <person name="Shakhova V."/>
            <person name="Grigoriev I."/>
            <person name="Lou Y."/>
            <person name="Rohksar D."/>
            <person name="Lucas S."/>
            <person name="Huang K."/>
            <person name="Goodstein D.M."/>
            <person name="Hawkins T."/>
            <person name="Plengvidhya V."/>
            <person name="Welker D."/>
            <person name="Hughes J."/>
            <person name="Goh Y."/>
            <person name="Benson A."/>
            <person name="Baldwin K."/>
            <person name="Lee J.H."/>
            <person name="Diaz-Muniz I."/>
            <person name="Dosti B."/>
            <person name="Smeianov V."/>
            <person name="Wechter W."/>
            <person name="Barabote R."/>
            <person name="Lorca G."/>
            <person name="Altermann E."/>
            <person name="Barrangou R."/>
            <person name="Ganesan B."/>
            <person name="Xie Y."/>
            <person name="Rawsthorne H."/>
            <person name="Tamir D."/>
            <person name="Parker C."/>
            <person name="Breidt F."/>
            <person name="Broadbent J."/>
            <person name="Hutkins R."/>
            <person name="O'Sullivan D."/>
            <person name="Steele J."/>
            <person name="Unlu G."/>
            <person name="Saier M."/>
            <person name="Klaenhammer T."/>
            <person name="Richardson P."/>
            <person name="Kozyavkin S."/>
            <person name="Weimer B."/>
            <person name="Mills D."/>
        </authorList>
    </citation>
    <scope>NUCLEOTIDE SEQUENCE [LARGE SCALE GENOMIC DNA]</scope>
    <source>
        <strain evidence="2">ATCC 8293 / DSM 20343 / BCRC 11652 / CCM 1803 / JCM 6124 / NCDO 523 / NBRC 100496 / NCIMB 8023 / NCTC 12954 / NRRL B-1118 / 37Y</strain>
    </source>
</reference>
<dbReference type="HOGENOM" id="CLU_2991263_0_0_9"/>
<gene>
    <name evidence="1" type="ordered locus">LEUM_1651</name>
</gene>
<accession>Q03VM9</accession>
<dbReference type="EMBL" id="CP000414">
    <property type="protein sequence ID" value="ABJ62743.1"/>
    <property type="molecule type" value="Genomic_DNA"/>
</dbReference>
<dbReference type="Proteomes" id="UP000000362">
    <property type="component" value="Chromosome"/>
</dbReference>
<protein>
    <submittedName>
        <fullName evidence="1">Uncharacterized protein</fullName>
    </submittedName>
</protein>
<dbReference type="GeneID" id="54763160"/>
<dbReference type="EnsemblBacteria" id="ABJ62743">
    <property type="protein sequence ID" value="ABJ62743"/>
    <property type="gene ID" value="LEUM_1651"/>
</dbReference>
<sequence>MKNRTKANQLTNELIRLKLLNKNNKTKIISFGDNQDQGVAFVNAIKRVNALQSWSRV</sequence>
<evidence type="ECO:0000313" key="1">
    <source>
        <dbReference type="EMBL" id="ABJ62743.1"/>
    </source>
</evidence>
<organism evidence="1 2">
    <name type="scientific">Leuconostoc mesenteroides subsp. mesenteroides (strain ATCC 8293 / DSM 20343 / BCRC 11652 / CCM 1803 / JCM 6124 / NCDO 523 / NBRC 100496 / NCIMB 8023 / NCTC 12954 / NRRL B-1118 / 37Y)</name>
    <dbReference type="NCBI Taxonomy" id="203120"/>
    <lineage>
        <taxon>Bacteria</taxon>
        <taxon>Bacillati</taxon>
        <taxon>Bacillota</taxon>
        <taxon>Bacilli</taxon>
        <taxon>Lactobacillales</taxon>
        <taxon>Lactobacillaceae</taxon>
        <taxon>Leuconostoc</taxon>
    </lineage>
</organism>
<proteinExistence type="predicted"/>
<evidence type="ECO:0000313" key="2">
    <source>
        <dbReference type="Proteomes" id="UP000000362"/>
    </source>
</evidence>
<dbReference type="KEGG" id="lme:LEUM_1651"/>
<dbReference type="AlphaFoldDB" id="Q03VM9"/>
<keyword evidence="2" id="KW-1185">Reference proteome</keyword>